<keyword evidence="2" id="KW-0238">DNA-binding</keyword>
<dbReference type="GO" id="GO:0003677">
    <property type="term" value="F:DNA binding"/>
    <property type="evidence" value="ECO:0007669"/>
    <property type="project" value="UniProtKB-KW"/>
</dbReference>
<comment type="caution">
    <text evidence="2">The sequence shown here is derived from an EMBL/GenBank/DDBJ whole genome shotgun (WGS) entry which is preliminary data.</text>
</comment>
<dbReference type="STRING" id="1963.AQJ27_13485"/>
<feature type="region of interest" description="Disordered" evidence="1">
    <location>
        <begin position="1"/>
        <end position="39"/>
    </location>
</feature>
<name>A0A250VDZ9_STROL</name>
<gene>
    <name evidence="2" type="ORF">SO3561_03776</name>
</gene>
<protein>
    <submittedName>
        <fullName evidence="2">DNA-binding protein</fullName>
    </submittedName>
</protein>
<accession>A0A250VDZ9</accession>
<keyword evidence="3" id="KW-1185">Reference proteome</keyword>
<evidence type="ECO:0000256" key="1">
    <source>
        <dbReference type="SAM" id="MobiDB-lite"/>
    </source>
</evidence>
<dbReference type="EMBL" id="BDQI01000007">
    <property type="protein sequence ID" value="GAX52266.1"/>
    <property type="molecule type" value="Genomic_DNA"/>
</dbReference>
<proteinExistence type="predicted"/>
<dbReference type="Proteomes" id="UP000217446">
    <property type="component" value="Unassembled WGS sequence"/>
</dbReference>
<dbReference type="RefSeq" id="WP_067366983.1">
    <property type="nucleotide sequence ID" value="NZ_BDQI01000007.1"/>
</dbReference>
<evidence type="ECO:0000313" key="3">
    <source>
        <dbReference type="Proteomes" id="UP000217446"/>
    </source>
</evidence>
<dbReference type="AlphaFoldDB" id="A0A250VDZ9"/>
<sequence>MAVAQLSAAPRPSAHPLANPGYGKRSAPDQTPRTGRDFAHLPTREASIATYIDRLADESDLSIKTLAKHLPYGQCALATALNNLSAAGHLRRVRRPVTVDGCPRWVWHTFFSRTAHDDAWWNAFLAGRTPVTERPVAQAARSTAYGALARLGRIDARLTLSAGECAALEEEAAEWFARGAGEAQLVQALTAGLPERVAHAYAFVRARLLAKLPPPPEPRPQSPAPRYEVVCTACGEPGGDGDELRGGLCGGCWGGRPTLAVDEVRAHAGRLRAVLRTGTRMDKTEKGAGT</sequence>
<reference evidence="3" key="1">
    <citation type="submission" date="2017-05" db="EMBL/GenBank/DDBJ databases">
        <title>Streptomyces olivochromogenes NBRC 3561 whole genome shotgun sequence.</title>
        <authorList>
            <person name="Dohra H."/>
            <person name="Kodani S."/>
        </authorList>
    </citation>
    <scope>NUCLEOTIDE SEQUENCE [LARGE SCALE GENOMIC DNA]</scope>
    <source>
        <strain evidence="3">NBRC 3561</strain>
    </source>
</reference>
<evidence type="ECO:0000313" key="2">
    <source>
        <dbReference type="EMBL" id="GAX52266.1"/>
    </source>
</evidence>
<organism evidence="2 3">
    <name type="scientific">Streptomyces olivochromogenes</name>
    <dbReference type="NCBI Taxonomy" id="1963"/>
    <lineage>
        <taxon>Bacteria</taxon>
        <taxon>Bacillati</taxon>
        <taxon>Actinomycetota</taxon>
        <taxon>Actinomycetes</taxon>
        <taxon>Kitasatosporales</taxon>
        <taxon>Streptomycetaceae</taxon>
        <taxon>Streptomyces</taxon>
    </lineage>
</organism>